<feature type="region of interest" description="Disordered" evidence="7">
    <location>
        <begin position="120"/>
        <end position="143"/>
    </location>
</feature>
<feature type="transmembrane region" description="Helical" evidence="8">
    <location>
        <begin position="489"/>
        <end position="510"/>
    </location>
</feature>
<dbReference type="Bgee" id="ENSACAG00000015267">
    <property type="expression patterns" value="Expressed in kidney and 12 other cell types or tissues"/>
</dbReference>
<evidence type="ECO:0000256" key="7">
    <source>
        <dbReference type="SAM" id="MobiDB-lite"/>
    </source>
</evidence>
<dbReference type="InterPro" id="IPR000742">
    <property type="entry name" value="EGF"/>
</dbReference>
<reference evidence="11" key="1">
    <citation type="submission" date="2009-12" db="EMBL/GenBank/DDBJ databases">
        <title>The Genome Sequence of Anolis carolinensis (Green Anole Lizard).</title>
        <authorList>
            <consortium name="The Genome Sequencing Platform"/>
            <person name="Di Palma F."/>
            <person name="Alfoldi J."/>
            <person name="Heiman D."/>
            <person name="Young S."/>
            <person name="Grabherr M."/>
            <person name="Johnson J."/>
            <person name="Lander E.S."/>
            <person name="Lindblad-Toh K."/>
        </authorList>
    </citation>
    <scope>NUCLEOTIDE SEQUENCE [LARGE SCALE GENOMIC DNA]</scope>
    <source>
        <strain evidence="11">JBL SC #1</strain>
    </source>
</reference>
<dbReference type="GO" id="GO:0005886">
    <property type="term" value="C:plasma membrane"/>
    <property type="evidence" value="ECO:0007669"/>
    <property type="project" value="UniProtKB-SubCell"/>
</dbReference>
<keyword evidence="6 8" id="KW-0472">Membrane</keyword>
<dbReference type="GeneTree" id="ENSGT00940000160060"/>
<dbReference type="STRING" id="28377.ENSACAP00000015016"/>
<dbReference type="Ensembl" id="ENSACAT00000015320.2">
    <property type="protein sequence ID" value="ENSACAP00000015016.2"/>
    <property type="gene ID" value="ENSACAG00000015267.2"/>
</dbReference>
<dbReference type="HOGENOM" id="CLU_012979_1_0_1"/>
<reference evidence="11" key="2">
    <citation type="submission" date="2025-08" db="UniProtKB">
        <authorList>
            <consortium name="Ensembl"/>
        </authorList>
    </citation>
    <scope>IDENTIFICATION</scope>
</reference>
<keyword evidence="5 8" id="KW-1133">Transmembrane helix</keyword>
<dbReference type="AlphaFoldDB" id="H9GM42"/>
<feature type="transmembrane region" description="Helical" evidence="8">
    <location>
        <begin position="344"/>
        <end position="364"/>
    </location>
</feature>
<evidence type="ECO:0000256" key="2">
    <source>
        <dbReference type="ARBA" id="ARBA00005542"/>
    </source>
</evidence>
<dbReference type="InParanoid" id="H9GM42"/>
<evidence type="ECO:0000256" key="5">
    <source>
        <dbReference type="ARBA" id="ARBA00022989"/>
    </source>
</evidence>
<accession>H9GM42</accession>
<evidence type="ECO:0000256" key="6">
    <source>
        <dbReference type="ARBA" id="ARBA00023136"/>
    </source>
</evidence>
<dbReference type="OMA" id="CHYLANA"/>
<evidence type="ECO:0000256" key="4">
    <source>
        <dbReference type="ARBA" id="ARBA00022692"/>
    </source>
</evidence>
<dbReference type="Pfam" id="PF12036">
    <property type="entry name" value="DUF3522"/>
    <property type="match status" value="1"/>
</dbReference>
<keyword evidence="4 8" id="KW-0812">Transmembrane</keyword>
<protein>
    <submittedName>
        <fullName evidence="11">Post-GPI attachment to proteins 6</fullName>
    </submittedName>
</protein>
<sequence>PVFHTLVLFPRVFVPSYSAILHLELGACTVNVSSTPCAVRVMLGLVTLSESFSRKEFNCTGPCNLFLASPPWEKWLRITVDSLSGPGAGVSFTVTASFTACWPGGPSSFLSFFQSLNRSQEVSQPGGRPSNATLPANTEVADPPGSCLRDHAVIREDLDIVWVRFRILGDTNIPVQAQLPSLLLLNLDSIADSGGTLVVNLLLNKTSPGIGNATVRACLSAASPVLSLNATEDCETAFFQGYGLNVSTSSPEASLVVPYPESDNWFLSLQLVCPEPSAEYLQAKAQLVVLAYLSPCVDDCGMYGQCSLMRRHGYLYAGCNCKAGWDGWGCTDGTKAQSLGAQTLAILLLTLSNLLFLPAIVVALHRYHLVEAAVYTFTMFFSAFYHACDQPGVVVFCIMDYDTLQYCDFLGSVVSLWVTILCMARIKTMLKYVLCVLGTLFIAMSLSLDRRGVWNMLGPSLVALTIMTSAWVFRCVNRRHCYPPSWRRWAFFLLPGVGLALVAGSVYALTETSENYYYTHSLWHMLVATSLVFLLPPGEKQQESWSWSWSRKLFCRYEICQNDRDEMYTAT</sequence>
<comment type="similarity">
    <text evidence="2">Belongs to the TMEM8 family.</text>
</comment>
<name>H9GM42_ANOCA</name>
<dbReference type="PROSITE" id="PS01186">
    <property type="entry name" value="EGF_2"/>
    <property type="match status" value="1"/>
</dbReference>
<evidence type="ECO:0000259" key="9">
    <source>
        <dbReference type="PROSITE" id="PS00022"/>
    </source>
</evidence>
<evidence type="ECO:0000256" key="1">
    <source>
        <dbReference type="ARBA" id="ARBA00004651"/>
    </source>
</evidence>
<comment type="subcellular location">
    <subcellularLocation>
        <location evidence="1">Cell membrane</location>
        <topology evidence="1">Multi-pass membrane protein</topology>
    </subcellularLocation>
</comment>
<feature type="transmembrane region" description="Helical" evidence="8">
    <location>
        <begin position="429"/>
        <end position="448"/>
    </location>
</feature>
<evidence type="ECO:0000256" key="8">
    <source>
        <dbReference type="SAM" id="Phobius"/>
    </source>
</evidence>
<dbReference type="eggNOG" id="ENOG502QQ7Q">
    <property type="taxonomic scope" value="Eukaryota"/>
</dbReference>
<feature type="transmembrane region" description="Helical" evidence="8">
    <location>
        <begin position="454"/>
        <end position="477"/>
    </location>
</feature>
<evidence type="ECO:0000313" key="11">
    <source>
        <dbReference type="Ensembl" id="ENSACAP00000015016.2"/>
    </source>
</evidence>
<dbReference type="PANTHER" id="PTHR14319:SF7">
    <property type="entry name" value="POST-GPI ATTACHMENT TO PROTEINS FACTOR 6"/>
    <property type="match status" value="1"/>
</dbReference>
<evidence type="ECO:0000313" key="12">
    <source>
        <dbReference type="Proteomes" id="UP000001646"/>
    </source>
</evidence>
<feature type="domain" description="EGF-like" evidence="9 10">
    <location>
        <begin position="319"/>
        <end position="330"/>
    </location>
</feature>
<dbReference type="PANTHER" id="PTHR14319">
    <property type="entry name" value="FIVE-SPAN TRANSMEMBRANE PROTEIN M83"/>
    <property type="match status" value="1"/>
</dbReference>
<feature type="transmembrane region" description="Helical" evidence="8">
    <location>
        <begin position="403"/>
        <end position="422"/>
    </location>
</feature>
<keyword evidence="3" id="KW-1003">Cell membrane</keyword>
<reference evidence="11" key="3">
    <citation type="submission" date="2025-09" db="UniProtKB">
        <authorList>
            <consortium name="Ensembl"/>
        </authorList>
    </citation>
    <scope>IDENTIFICATION</scope>
</reference>
<evidence type="ECO:0000259" key="10">
    <source>
        <dbReference type="PROSITE" id="PS01186"/>
    </source>
</evidence>
<dbReference type="PROSITE" id="PS00022">
    <property type="entry name" value="EGF_1"/>
    <property type="match status" value="1"/>
</dbReference>
<organism evidence="11 12">
    <name type="scientific">Anolis carolinensis</name>
    <name type="common">Green anole</name>
    <name type="synonym">American chameleon</name>
    <dbReference type="NCBI Taxonomy" id="28377"/>
    <lineage>
        <taxon>Eukaryota</taxon>
        <taxon>Metazoa</taxon>
        <taxon>Chordata</taxon>
        <taxon>Craniata</taxon>
        <taxon>Vertebrata</taxon>
        <taxon>Euteleostomi</taxon>
        <taxon>Lepidosauria</taxon>
        <taxon>Squamata</taxon>
        <taxon>Bifurcata</taxon>
        <taxon>Unidentata</taxon>
        <taxon>Episquamata</taxon>
        <taxon>Toxicofera</taxon>
        <taxon>Iguania</taxon>
        <taxon>Dactyloidae</taxon>
        <taxon>Anolis</taxon>
    </lineage>
</organism>
<dbReference type="InterPro" id="IPR021910">
    <property type="entry name" value="NGX6/PGAP6/MYMK"/>
</dbReference>
<proteinExistence type="inferred from homology"/>
<dbReference type="Proteomes" id="UP000001646">
    <property type="component" value="Unplaced"/>
</dbReference>
<gene>
    <name evidence="11" type="primary">PGAP6</name>
</gene>
<feature type="transmembrane region" description="Helical" evidence="8">
    <location>
        <begin position="369"/>
        <end position="387"/>
    </location>
</feature>
<keyword evidence="12" id="KW-1185">Reference proteome</keyword>
<evidence type="ECO:0000256" key="3">
    <source>
        <dbReference type="ARBA" id="ARBA00022475"/>
    </source>
</evidence>